<dbReference type="GO" id="GO:0005886">
    <property type="term" value="C:plasma membrane"/>
    <property type="evidence" value="ECO:0007669"/>
    <property type="project" value="UniProtKB-SubCell"/>
</dbReference>
<dbReference type="PANTHER" id="PTHR30413">
    <property type="entry name" value="INNER MEMBRANE TRANSPORT PERMEASE"/>
    <property type="match status" value="1"/>
</dbReference>
<dbReference type="InterPro" id="IPR047817">
    <property type="entry name" value="ABC2_TM_bact-type"/>
</dbReference>
<feature type="transmembrane region" description="Helical" evidence="7">
    <location>
        <begin position="144"/>
        <end position="169"/>
    </location>
</feature>
<evidence type="ECO:0000256" key="1">
    <source>
        <dbReference type="ARBA" id="ARBA00004651"/>
    </source>
</evidence>
<dbReference type="PANTHER" id="PTHR30413:SF10">
    <property type="entry name" value="CAPSULE POLYSACCHARIDE EXPORT INNER-MEMBRANE PROTEIN CTRC"/>
    <property type="match status" value="1"/>
</dbReference>
<accession>A0A1W1BNW5</accession>
<feature type="transmembrane region" description="Helical" evidence="7">
    <location>
        <begin position="67"/>
        <end position="88"/>
    </location>
</feature>
<feature type="transmembrane region" description="Helical" evidence="7">
    <location>
        <begin position="176"/>
        <end position="195"/>
    </location>
</feature>
<dbReference type="GO" id="GO:0140359">
    <property type="term" value="F:ABC-type transporter activity"/>
    <property type="evidence" value="ECO:0007669"/>
    <property type="project" value="InterPro"/>
</dbReference>
<evidence type="ECO:0000313" key="9">
    <source>
        <dbReference type="EMBL" id="SFV55167.1"/>
    </source>
</evidence>
<evidence type="ECO:0000256" key="4">
    <source>
        <dbReference type="ARBA" id="ARBA00022692"/>
    </source>
</evidence>
<evidence type="ECO:0000259" key="8">
    <source>
        <dbReference type="PROSITE" id="PS51012"/>
    </source>
</evidence>
<comment type="subcellular location">
    <subcellularLocation>
        <location evidence="1">Cell membrane</location>
        <topology evidence="1">Multi-pass membrane protein</topology>
    </subcellularLocation>
</comment>
<keyword evidence="5 7" id="KW-1133">Transmembrane helix</keyword>
<evidence type="ECO:0000256" key="2">
    <source>
        <dbReference type="ARBA" id="ARBA00022448"/>
    </source>
</evidence>
<sequence>MRYTLTSIWAYRYFIISSIKTEFQSKFARSKFGGLWMIFHPLAQVLIYALVLSAVLKAKLSGIDSQYAYAIYLMAGMVAWNLFIDISSRSLNVFIDNGNLIQKMSFPKLTLPLIVIGSSLTNFIFLFLAMIFVFGFLGHFTSSVILWIPILILITIILAIGIGLTLGILNVFIRDIGQIMTIIFQFWFWLTPIVYSKSMIPEEYRSILMLNPMSGIIEGYHSVLVYNKMPNLEILIYPSILAILTLILSLFLYQKSNKEMADLL</sequence>
<reference evidence="9" key="1">
    <citation type="submission" date="2016-10" db="EMBL/GenBank/DDBJ databases">
        <authorList>
            <person name="de Groot N.N."/>
        </authorList>
    </citation>
    <scope>NUCLEOTIDE SEQUENCE</scope>
</reference>
<feature type="transmembrane region" description="Helical" evidence="7">
    <location>
        <begin position="34"/>
        <end position="55"/>
    </location>
</feature>
<keyword evidence="6 7" id="KW-0472">Membrane</keyword>
<keyword evidence="2" id="KW-0813">Transport</keyword>
<evidence type="ECO:0000256" key="6">
    <source>
        <dbReference type="ARBA" id="ARBA00023136"/>
    </source>
</evidence>
<evidence type="ECO:0000256" key="5">
    <source>
        <dbReference type="ARBA" id="ARBA00022989"/>
    </source>
</evidence>
<evidence type="ECO:0000256" key="3">
    <source>
        <dbReference type="ARBA" id="ARBA00022475"/>
    </source>
</evidence>
<gene>
    <name evidence="9" type="ORF">MNB_SV-9-44</name>
</gene>
<dbReference type="PROSITE" id="PS51012">
    <property type="entry name" value="ABC_TM2"/>
    <property type="match status" value="1"/>
</dbReference>
<feature type="transmembrane region" description="Helical" evidence="7">
    <location>
        <begin position="234"/>
        <end position="253"/>
    </location>
</feature>
<dbReference type="GO" id="GO:0015920">
    <property type="term" value="P:lipopolysaccharide transport"/>
    <property type="evidence" value="ECO:0007669"/>
    <property type="project" value="TreeGrafter"/>
</dbReference>
<dbReference type="Pfam" id="PF01061">
    <property type="entry name" value="ABC2_membrane"/>
    <property type="match status" value="1"/>
</dbReference>
<keyword evidence="3" id="KW-1003">Cell membrane</keyword>
<evidence type="ECO:0000256" key="7">
    <source>
        <dbReference type="SAM" id="Phobius"/>
    </source>
</evidence>
<feature type="transmembrane region" description="Helical" evidence="7">
    <location>
        <begin position="109"/>
        <end position="138"/>
    </location>
</feature>
<protein>
    <submittedName>
        <fullName evidence="9">O-antigen export system permease protein RfbD</fullName>
    </submittedName>
</protein>
<dbReference type="AlphaFoldDB" id="A0A1W1BNW5"/>
<feature type="domain" description="ABC transmembrane type-2" evidence="8">
    <location>
        <begin position="32"/>
        <end position="256"/>
    </location>
</feature>
<dbReference type="EMBL" id="FPHG01000027">
    <property type="protein sequence ID" value="SFV55167.1"/>
    <property type="molecule type" value="Genomic_DNA"/>
</dbReference>
<organism evidence="9">
    <name type="scientific">hydrothermal vent metagenome</name>
    <dbReference type="NCBI Taxonomy" id="652676"/>
    <lineage>
        <taxon>unclassified sequences</taxon>
        <taxon>metagenomes</taxon>
        <taxon>ecological metagenomes</taxon>
    </lineage>
</organism>
<dbReference type="InterPro" id="IPR013525">
    <property type="entry name" value="ABC2_TM"/>
</dbReference>
<name>A0A1W1BNW5_9ZZZZ</name>
<proteinExistence type="predicted"/>
<keyword evidence="4 7" id="KW-0812">Transmembrane</keyword>